<organism evidence="1 2">
    <name type="scientific">Eretmocerus hayati</name>
    <dbReference type="NCBI Taxonomy" id="131215"/>
    <lineage>
        <taxon>Eukaryota</taxon>
        <taxon>Metazoa</taxon>
        <taxon>Ecdysozoa</taxon>
        <taxon>Arthropoda</taxon>
        <taxon>Hexapoda</taxon>
        <taxon>Insecta</taxon>
        <taxon>Pterygota</taxon>
        <taxon>Neoptera</taxon>
        <taxon>Endopterygota</taxon>
        <taxon>Hymenoptera</taxon>
        <taxon>Apocrita</taxon>
        <taxon>Proctotrupomorpha</taxon>
        <taxon>Chalcidoidea</taxon>
        <taxon>Aphelinidae</taxon>
        <taxon>Aphelininae</taxon>
        <taxon>Eretmocerus</taxon>
    </lineage>
</organism>
<keyword evidence="2" id="KW-1185">Reference proteome</keyword>
<reference evidence="1" key="1">
    <citation type="submission" date="2023-04" db="EMBL/GenBank/DDBJ databases">
        <title>A chromosome-level genome assembly of the parasitoid wasp Eretmocerus hayati.</title>
        <authorList>
            <person name="Zhong Y."/>
            <person name="Liu S."/>
            <person name="Liu Y."/>
        </authorList>
    </citation>
    <scope>NUCLEOTIDE SEQUENCE</scope>
    <source>
        <strain evidence="1">ZJU_SS_LIU_2023</strain>
    </source>
</reference>
<proteinExistence type="predicted"/>
<dbReference type="Proteomes" id="UP001239111">
    <property type="component" value="Chromosome 3"/>
</dbReference>
<sequence>MYDSSHIFHVHERVPYGVYFANIIGRDTVLTVHLDYDIAQWQAASEVFRMARISGCKTHFDRASWAKIKSLGLSKLIATDEDALVAVQRIMALPFLPPDDILGAFEVVIRSTPVATMSKLKPWVLYVWDYWLNQVGPNLISVYDELVKTTNAIESNHARLIDWLGEHPPPWFFIRRQTLYFDRVLIDVERLAKGKNLSRCPRYSTQYKRAGIRYVWDLYDDNRITTLQALDMFRGLSGNTPALVEAVEEDANLDARLQGFIRPDRWNLIQAPSDDDVQVVPDATCSAGSSDLPGNDDISRAADDHDPNVREPEAYLPDSMYLKGPGSVPGQSSRIKPNEKNSDSDVDAAFWKTVSDDEIEGLSERDPERYREYKRSMDKYHEQWSAHINKLEAVYNVLDKYDAKRGKKVDCEQELSLLGTSAAPGLDESKATENLPNSATDTEDHGSAEGVVNEHIVWNGEYRRGMYSPRALRALEKEVLGDACDSDDAAEIVPDHNQVPIDQIEDRGMAVANSDILQKEPAPVREVSLTSTGPKIKEIHVLQNPIKVIDKRRVDNSGVSHVAPSEMSSHFVSKKVTGAAIELTVIDDYTPAAAASMEAVASSSTNVWADEVDNDNAATGNSTSDVHGTSGE</sequence>
<evidence type="ECO:0000313" key="1">
    <source>
        <dbReference type="EMBL" id="KAJ8669149.1"/>
    </source>
</evidence>
<evidence type="ECO:0000313" key="2">
    <source>
        <dbReference type="Proteomes" id="UP001239111"/>
    </source>
</evidence>
<comment type="caution">
    <text evidence="1">The sequence shown here is derived from an EMBL/GenBank/DDBJ whole genome shotgun (WGS) entry which is preliminary data.</text>
</comment>
<gene>
    <name evidence="1" type="ORF">QAD02_000408</name>
</gene>
<dbReference type="EMBL" id="CM056743">
    <property type="protein sequence ID" value="KAJ8669149.1"/>
    <property type="molecule type" value="Genomic_DNA"/>
</dbReference>
<accession>A0ACC2NDK9</accession>
<name>A0ACC2NDK9_9HYME</name>
<protein>
    <submittedName>
        <fullName evidence="1">Uncharacterized protein</fullName>
    </submittedName>
</protein>